<feature type="region of interest" description="Disordered" evidence="12">
    <location>
        <begin position="65"/>
        <end position="88"/>
    </location>
</feature>
<evidence type="ECO:0000256" key="11">
    <source>
        <dbReference type="ARBA" id="ARBA00023306"/>
    </source>
</evidence>
<dbReference type="GO" id="GO:0005730">
    <property type="term" value="C:nucleolus"/>
    <property type="evidence" value="ECO:0007669"/>
    <property type="project" value="TreeGrafter"/>
</dbReference>
<evidence type="ECO:0000256" key="3">
    <source>
        <dbReference type="ARBA" id="ARBA00009702"/>
    </source>
</evidence>
<dbReference type="GO" id="GO:0040001">
    <property type="term" value="P:establishment of mitotic spindle localization"/>
    <property type="evidence" value="ECO:0007669"/>
    <property type="project" value="InterPro"/>
</dbReference>
<dbReference type="InterPro" id="IPR026756">
    <property type="entry name" value="NuSAP"/>
</dbReference>
<protein>
    <submittedName>
        <fullName evidence="13">Nucleolar and spindle-associated protein 1</fullName>
    </submittedName>
</protein>
<evidence type="ECO:0000256" key="2">
    <source>
        <dbReference type="ARBA" id="ARBA00004186"/>
    </source>
</evidence>
<keyword evidence="5" id="KW-0132">Cell division</keyword>
<gene>
    <name evidence="13" type="ORF">P5673_026392</name>
</gene>
<keyword evidence="10" id="KW-0539">Nucleus</keyword>
<dbReference type="GO" id="GO:0072686">
    <property type="term" value="C:mitotic spindle"/>
    <property type="evidence" value="ECO:0007669"/>
    <property type="project" value="TreeGrafter"/>
</dbReference>
<feature type="compositionally biased region" description="Acidic residues" evidence="12">
    <location>
        <begin position="71"/>
        <end position="88"/>
    </location>
</feature>
<keyword evidence="14" id="KW-1185">Reference proteome</keyword>
<keyword evidence="4" id="KW-0963">Cytoplasm</keyword>
<dbReference type="EMBL" id="JARQWQ010000086">
    <property type="protein sequence ID" value="KAK2552540.1"/>
    <property type="molecule type" value="Genomic_DNA"/>
</dbReference>
<dbReference type="Pfam" id="PF16006">
    <property type="entry name" value="NUSAP"/>
    <property type="match status" value="2"/>
</dbReference>
<keyword evidence="11" id="KW-0131">Cell cycle</keyword>
<proteinExistence type="inferred from homology"/>
<dbReference type="GO" id="GO:0007076">
    <property type="term" value="P:mitotic chromosome condensation"/>
    <property type="evidence" value="ECO:0007669"/>
    <property type="project" value="TreeGrafter"/>
</dbReference>
<evidence type="ECO:0000256" key="9">
    <source>
        <dbReference type="ARBA" id="ARBA00023212"/>
    </source>
</evidence>
<reference evidence="13" key="2">
    <citation type="journal article" date="2023" name="Science">
        <title>Genomic signatures of disease resistance in endangered staghorn corals.</title>
        <authorList>
            <person name="Vollmer S.V."/>
            <person name="Selwyn J.D."/>
            <person name="Despard B.A."/>
            <person name="Roesel C.L."/>
        </authorList>
    </citation>
    <scope>NUCLEOTIDE SEQUENCE</scope>
    <source>
        <strain evidence="13">K2</strain>
    </source>
</reference>
<feature type="region of interest" description="Disordered" evidence="12">
    <location>
        <begin position="242"/>
        <end position="261"/>
    </location>
</feature>
<dbReference type="AlphaFoldDB" id="A0AAD9Q0J9"/>
<sequence length="390" mass="44302">MEVTFEVNELEKMKRPELQQLCKTFGIKANMKNSLLIDALKEQAAQFSSKRKKSLSAKISPLVNTSTATTEETDNQEMTETQDDNDDNETYKKQLLDQLEKKVEEKMPVDCKIPRFVQFAKNLKSTKDDDHNKTPGNKWSKIHKVQFEKMDSIDVYLEKKRKRREFFKQSAKRAKSVGANRKSVDKQAEVPVFKPTALDKSATFVFGSPSAKPFFQVAKKEARVSIAKSTITKGKKLKSPKIIKPLVPGDSTKSGQTRNRSRRTIAMASAVENKPKTPANPARKSMVTTPFRCSPVNVTAPQTPTPKKKFDLQASLAKSLPYKPHTGKLKPLSSYREEYRPTLSESKLKGHKVDVKKAKVTTREERRLKENFGRERRRGTALNRQRGIVC</sequence>
<evidence type="ECO:0000313" key="14">
    <source>
        <dbReference type="Proteomes" id="UP001249851"/>
    </source>
</evidence>
<evidence type="ECO:0000256" key="10">
    <source>
        <dbReference type="ARBA" id="ARBA00023242"/>
    </source>
</evidence>
<evidence type="ECO:0000256" key="12">
    <source>
        <dbReference type="SAM" id="MobiDB-lite"/>
    </source>
</evidence>
<keyword evidence="8" id="KW-0238">DNA-binding</keyword>
<comment type="caution">
    <text evidence="13">The sequence shown here is derived from an EMBL/GenBank/DDBJ whole genome shotgun (WGS) entry which is preliminary data.</text>
</comment>
<evidence type="ECO:0000256" key="6">
    <source>
        <dbReference type="ARBA" id="ARBA00022701"/>
    </source>
</evidence>
<dbReference type="GO" id="GO:0003677">
    <property type="term" value="F:DNA binding"/>
    <property type="evidence" value="ECO:0007669"/>
    <property type="project" value="UniProtKB-KW"/>
</dbReference>
<dbReference type="GO" id="GO:0008017">
    <property type="term" value="F:microtubule binding"/>
    <property type="evidence" value="ECO:0007669"/>
    <property type="project" value="TreeGrafter"/>
</dbReference>
<evidence type="ECO:0000256" key="7">
    <source>
        <dbReference type="ARBA" id="ARBA00022776"/>
    </source>
</evidence>
<comment type="subcellular location">
    <subcellularLocation>
        <location evidence="2">Cytoplasm</location>
        <location evidence="2">Cytoskeleton</location>
        <location evidence="2">Spindle</location>
    </subcellularLocation>
    <subcellularLocation>
        <location evidence="1">Nucleus</location>
    </subcellularLocation>
</comment>
<comment type="similarity">
    <text evidence="3">Belongs to the NUSAP family.</text>
</comment>
<name>A0AAD9Q0J9_ACRCE</name>
<evidence type="ECO:0000313" key="13">
    <source>
        <dbReference type="EMBL" id="KAK2552540.1"/>
    </source>
</evidence>
<accession>A0AAD9Q0J9</accession>
<dbReference type="PANTHER" id="PTHR15874:SF1">
    <property type="entry name" value="NUCLEOLAR AND SPINDLE-ASSOCIATED PROTEIN 1"/>
    <property type="match status" value="1"/>
</dbReference>
<evidence type="ECO:0000256" key="5">
    <source>
        <dbReference type="ARBA" id="ARBA00022618"/>
    </source>
</evidence>
<evidence type="ECO:0000256" key="4">
    <source>
        <dbReference type="ARBA" id="ARBA00022490"/>
    </source>
</evidence>
<evidence type="ECO:0000256" key="1">
    <source>
        <dbReference type="ARBA" id="ARBA00004123"/>
    </source>
</evidence>
<reference evidence="13" key="1">
    <citation type="journal article" date="2023" name="G3 (Bethesda)">
        <title>Whole genome assembly and annotation of the endangered Caribbean coral Acropora cervicornis.</title>
        <authorList>
            <person name="Selwyn J.D."/>
            <person name="Vollmer S.V."/>
        </authorList>
    </citation>
    <scope>NUCLEOTIDE SEQUENCE</scope>
    <source>
        <strain evidence="13">K2</strain>
    </source>
</reference>
<evidence type="ECO:0000256" key="8">
    <source>
        <dbReference type="ARBA" id="ARBA00023125"/>
    </source>
</evidence>
<dbReference type="GO" id="GO:0000281">
    <property type="term" value="P:mitotic cytokinesis"/>
    <property type="evidence" value="ECO:0007669"/>
    <property type="project" value="InterPro"/>
</dbReference>
<keyword evidence="6" id="KW-0493">Microtubule</keyword>
<dbReference type="Proteomes" id="UP001249851">
    <property type="component" value="Unassembled WGS sequence"/>
</dbReference>
<dbReference type="PANTHER" id="PTHR15874">
    <property type="entry name" value="NUCLEOLAR AND SPINDLE-ASSOCIATED PROTEIN 1"/>
    <property type="match status" value="1"/>
</dbReference>
<keyword evidence="9" id="KW-0206">Cytoskeleton</keyword>
<organism evidence="13 14">
    <name type="scientific">Acropora cervicornis</name>
    <name type="common">Staghorn coral</name>
    <dbReference type="NCBI Taxonomy" id="6130"/>
    <lineage>
        <taxon>Eukaryota</taxon>
        <taxon>Metazoa</taxon>
        <taxon>Cnidaria</taxon>
        <taxon>Anthozoa</taxon>
        <taxon>Hexacorallia</taxon>
        <taxon>Scleractinia</taxon>
        <taxon>Astrocoeniina</taxon>
        <taxon>Acroporidae</taxon>
        <taxon>Acropora</taxon>
    </lineage>
</organism>
<dbReference type="GO" id="GO:0005874">
    <property type="term" value="C:microtubule"/>
    <property type="evidence" value="ECO:0007669"/>
    <property type="project" value="UniProtKB-KW"/>
</dbReference>
<keyword evidence="7" id="KW-0498">Mitosis</keyword>